<dbReference type="InterPro" id="IPR013517">
    <property type="entry name" value="FG-GAP"/>
</dbReference>
<feature type="chain" id="PRO_5002665564" description="Virulence plasmid B protein" evidence="5">
    <location>
        <begin position="26"/>
        <end position="509"/>
    </location>
</feature>
<dbReference type="AlphaFoldDB" id="A4A8L1"/>
<dbReference type="Proteomes" id="UP000019205">
    <property type="component" value="Chromosome"/>
</dbReference>
<evidence type="ECO:0000256" key="5">
    <source>
        <dbReference type="SAM" id="SignalP"/>
    </source>
</evidence>
<reference evidence="6 7" key="2">
    <citation type="journal article" date="2009" name="PLoS ONE">
        <title>The photosynthetic apparatus and its regulation in the aerobic gammaproteobacterium Congregibacter litoralis gen. nov., sp. nov.</title>
        <authorList>
            <person name="Spring S."/>
            <person name="Lunsdorf H."/>
            <person name="Fuchs B.M."/>
            <person name="Tindall B.J."/>
        </authorList>
    </citation>
    <scope>NUCLEOTIDE SEQUENCE [LARGE SCALE GENOMIC DNA]</scope>
    <source>
        <strain evidence="6">KT71</strain>
    </source>
</reference>
<dbReference type="HOGENOM" id="CLU_534972_0_0_6"/>
<dbReference type="Pfam" id="PF03534">
    <property type="entry name" value="SpvB"/>
    <property type="match status" value="1"/>
</dbReference>
<organism evidence="6 7">
    <name type="scientific">Congregibacter litoralis KT71</name>
    <dbReference type="NCBI Taxonomy" id="314285"/>
    <lineage>
        <taxon>Bacteria</taxon>
        <taxon>Pseudomonadati</taxon>
        <taxon>Pseudomonadota</taxon>
        <taxon>Gammaproteobacteria</taxon>
        <taxon>Cellvibrionales</taxon>
        <taxon>Halieaceae</taxon>
        <taxon>Congregibacter</taxon>
    </lineage>
</organism>
<reference evidence="6 7" key="1">
    <citation type="journal article" date="2007" name="Proc. Natl. Acad. Sci. U.S.A.">
        <title>Characterization of a marine gammaproteobacterium capable of aerobic anoxygenic photosynthesis.</title>
        <authorList>
            <person name="Fuchs B.M."/>
            <person name="Spring S."/>
            <person name="Teeling H."/>
            <person name="Quast C."/>
            <person name="Wulf J."/>
            <person name="Schattenhofer M."/>
            <person name="Yan S."/>
            <person name="Ferriera S."/>
            <person name="Johnson J."/>
            <person name="Glockner F.O."/>
            <person name="Amann R."/>
        </authorList>
    </citation>
    <scope>NUCLEOTIDE SEQUENCE [LARGE SCALE GENOMIC DNA]</scope>
    <source>
        <strain evidence="6">KT71</strain>
    </source>
</reference>
<dbReference type="eggNOG" id="COG3209">
    <property type="taxonomic scope" value="Bacteria"/>
</dbReference>
<keyword evidence="7" id="KW-1185">Reference proteome</keyword>
<comment type="caution">
    <text evidence="6">The sequence shown here is derived from an EMBL/GenBank/DDBJ whole genome shotgun (WGS) entry which is preliminary data.</text>
</comment>
<evidence type="ECO:0000256" key="1">
    <source>
        <dbReference type="ARBA" id="ARBA00004613"/>
    </source>
</evidence>
<protein>
    <recommendedName>
        <fullName evidence="8">Virulence plasmid B protein</fullName>
    </recommendedName>
</protein>
<dbReference type="Gene3D" id="2.130.10.130">
    <property type="entry name" value="Integrin alpha, N-terminal"/>
    <property type="match status" value="1"/>
</dbReference>
<evidence type="ECO:0000256" key="2">
    <source>
        <dbReference type="ARBA" id="ARBA00022525"/>
    </source>
</evidence>
<dbReference type="SUPFAM" id="SSF69318">
    <property type="entry name" value="Integrin alpha N-terminal domain"/>
    <property type="match status" value="1"/>
</dbReference>
<evidence type="ECO:0000256" key="3">
    <source>
        <dbReference type="ARBA" id="ARBA00022729"/>
    </source>
</evidence>
<keyword evidence="3 5" id="KW-0732">Signal</keyword>
<dbReference type="STRING" id="314285.KT71_03820"/>
<gene>
    <name evidence="6" type="ORF">KT71_03820</name>
</gene>
<accession>A4A8L1</accession>
<evidence type="ECO:0000256" key="4">
    <source>
        <dbReference type="ARBA" id="ARBA00023026"/>
    </source>
</evidence>
<dbReference type="OrthoDB" id="7059642at2"/>
<proteinExistence type="predicted"/>
<evidence type="ECO:0000313" key="7">
    <source>
        <dbReference type="Proteomes" id="UP000019205"/>
    </source>
</evidence>
<dbReference type="Pfam" id="PF13517">
    <property type="entry name" value="FG-GAP_3"/>
    <property type="match status" value="1"/>
</dbReference>
<dbReference type="EMBL" id="AAOA02000002">
    <property type="protein sequence ID" value="EAQ97403.2"/>
    <property type="molecule type" value="Genomic_DNA"/>
</dbReference>
<evidence type="ECO:0008006" key="8">
    <source>
        <dbReference type="Google" id="ProtNLM"/>
    </source>
</evidence>
<name>A4A8L1_9GAMM</name>
<dbReference type="GO" id="GO:0005576">
    <property type="term" value="C:extracellular region"/>
    <property type="evidence" value="ECO:0007669"/>
    <property type="project" value="UniProtKB-SubCell"/>
</dbReference>
<dbReference type="InterPro" id="IPR028994">
    <property type="entry name" value="Integrin_alpha_N"/>
</dbReference>
<evidence type="ECO:0000313" key="6">
    <source>
        <dbReference type="EMBL" id="EAQ97403.2"/>
    </source>
</evidence>
<dbReference type="InterPro" id="IPR003284">
    <property type="entry name" value="Sal_SpvB"/>
</dbReference>
<keyword evidence="2" id="KW-0964">Secreted</keyword>
<feature type="signal peptide" evidence="5">
    <location>
        <begin position="1"/>
        <end position="25"/>
    </location>
</feature>
<sequence length="509" mass="55506">MCARLMAKLLASCFTTAVFSLSALANTPPSLSTVSNSPEAPLGNRYFGGAAGQATVSAGGNAVYQLPIELPPGTGESTPSLRLVYNSNVDNGLLGLGWFLQGADSKITRCAQTVAQDGARRAVNFTYEDRFCLNGNRLVVTSGTYGQAGSEYRTESDQFSRVIAHGTTGNGPSHFTIETKSGHLQEFGNTTDSAVENETGTHIRLWRLNRDEDRVGNYFTMAYHEDTVLGESYPTKIEYSGNDDAGISPNASIDFEYEARPDNTVSFQAGSTLHKHPKRLTGISIKVAGTVVYRYELSYTENGLGSLSRLDSVQRCDDAGSCQDPLTINWVYAGTGDTYTPTWMETLTYRGQSYGEWDTRASRQTPYGVYNRWHDFNGDGQDDYIIWDPTRANSQSRNEFDLRLSGPNGYTTETWYASEPVDRLLVSGESRLHWADVNGDGRTDMIYVKPVGGASSGTLELHVSLATDTGFSSSLYSTVPSRGYPGKNSVFFADMNGDAKVDLVTVSEV</sequence>
<dbReference type="GO" id="GO:0005737">
    <property type="term" value="C:cytoplasm"/>
    <property type="evidence" value="ECO:0007669"/>
    <property type="project" value="InterPro"/>
</dbReference>
<comment type="subcellular location">
    <subcellularLocation>
        <location evidence="1">Secreted</location>
    </subcellularLocation>
</comment>
<keyword evidence="4" id="KW-0843">Virulence</keyword>